<sequence length="783" mass="88112">MKAWLLFPDNIYIRYVAWIILIVVYQPISGLTTAATSEILPWSVNNITCIDNANHKIDYIHGDIVISIISINPLPSQFILRRVSDSIDSRLSLGIRTIIVTQTNDVKNLLIDEVQYLEQCVQNPVGILVSSNLWPIVVDIVADIEYNIWQIPSTSQISFPSIAHLLYEYPWTKMEVPSIELKAENAEIANEFLSFAMKEHLCLTMMPGEENVYLILGNNMLLDDSFDENGTIFAIPMFAADSFIRDLPHGAYIFLESDVQFKLEDRRMKFGLSSVFIISSILNDLVKFVNRTSVLCNATNANDMVACNELKTWSPNAINLNTSMEFLKDVSLQEFADDLNIDLIQKVSLSTNESMNNTELRQVASINVVTNVTTFYHYKDDHDNSISNKTKLGRYFPCNIVSPRPTIINQMDDVTRKPIFIRSNYSEMYWRIKPEAWVAVGLTISVLGVLISLVILLFIVFRIYMNDVLEGNPIGTIILLISLVVLFVSFVPFSIEYTSDKRILEHNVISLEHSNTICSIRVFLLTLCYSLIFSLLLCRSVMLASIGSEGGFLSHVNGYVQSVLCMFSVLVQIGLSTQLVVLMHVAKESISCDNIYYGHWLWALLAYDSCLLAFLVMLLPLIFRSQRNYKEGVLLTIGTILCVVVWSTWIPCSTLGDYWRDAAVPLGLQGTGWAILGGILIPRCFLIVRGIARTDLAQALPSLTSLAFAQNTQYISEQSIYECVNPAMRQRGISNDNYSDRQSPSEIPTLPLRGASRKNQNPMSYSSSEHSTIPASPSKATRF</sequence>
<feature type="region of interest" description="Disordered" evidence="6">
    <location>
        <begin position="734"/>
        <end position="783"/>
    </location>
</feature>
<dbReference type="InterPro" id="IPR002956">
    <property type="entry name" value="Bride_of_7less"/>
</dbReference>
<keyword evidence="2 7" id="KW-0812">Transmembrane</keyword>
<proteinExistence type="predicted"/>
<accession>A0A9Q0ND41</accession>
<dbReference type="Proteomes" id="UP001151699">
    <property type="component" value="Chromosome A"/>
</dbReference>
<dbReference type="InterPro" id="IPR017978">
    <property type="entry name" value="GPCR_3_C"/>
</dbReference>
<feature type="transmembrane region" description="Helical" evidence="7">
    <location>
        <begin position="632"/>
        <end position="650"/>
    </location>
</feature>
<keyword evidence="4 7" id="KW-0472">Membrane</keyword>
<feature type="transmembrane region" description="Helical" evidence="7">
    <location>
        <begin position="520"/>
        <end position="538"/>
    </location>
</feature>
<feature type="domain" description="G-protein coupled receptors family 3 profile" evidence="8">
    <location>
        <begin position="435"/>
        <end position="683"/>
    </location>
</feature>
<evidence type="ECO:0000256" key="5">
    <source>
        <dbReference type="ARBA" id="ARBA00023180"/>
    </source>
</evidence>
<feature type="transmembrane region" description="Helical" evidence="7">
    <location>
        <begin position="436"/>
        <end position="461"/>
    </location>
</feature>
<gene>
    <name evidence="9" type="primary">boss</name>
    <name evidence="9" type="ORF">Bhyg_03303</name>
</gene>
<evidence type="ECO:0000256" key="7">
    <source>
        <dbReference type="SAM" id="Phobius"/>
    </source>
</evidence>
<evidence type="ECO:0000256" key="3">
    <source>
        <dbReference type="ARBA" id="ARBA00022989"/>
    </source>
</evidence>
<evidence type="ECO:0000256" key="4">
    <source>
        <dbReference type="ARBA" id="ARBA00023136"/>
    </source>
</evidence>
<feature type="transmembrane region" description="Helical" evidence="7">
    <location>
        <begin position="12"/>
        <end position="28"/>
    </location>
</feature>
<dbReference type="GO" id="GO:0007601">
    <property type="term" value="P:visual perception"/>
    <property type="evidence" value="ECO:0007669"/>
    <property type="project" value="InterPro"/>
</dbReference>
<feature type="transmembrane region" description="Helical" evidence="7">
    <location>
        <begin position="600"/>
        <end position="623"/>
    </location>
</feature>
<dbReference type="PANTHER" id="PTHR24060">
    <property type="entry name" value="METABOTROPIC GLUTAMATE RECEPTOR"/>
    <property type="match status" value="1"/>
</dbReference>
<dbReference type="GO" id="GO:0016020">
    <property type="term" value="C:membrane"/>
    <property type="evidence" value="ECO:0007669"/>
    <property type="project" value="UniProtKB-SubCell"/>
</dbReference>
<reference evidence="9" key="1">
    <citation type="submission" date="2022-07" db="EMBL/GenBank/DDBJ databases">
        <authorList>
            <person name="Trinca V."/>
            <person name="Uliana J.V.C."/>
            <person name="Torres T.T."/>
            <person name="Ward R.J."/>
            <person name="Monesi N."/>
        </authorList>
    </citation>
    <scope>NUCLEOTIDE SEQUENCE</scope>
    <source>
        <strain evidence="9">HSMRA1968</strain>
        <tissue evidence="9">Whole embryos</tissue>
    </source>
</reference>
<evidence type="ECO:0000313" key="9">
    <source>
        <dbReference type="EMBL" id="KAJ6648078.1"/>
    </source>
</evidence>
<evidence type="ECO:0000256" key="2">
    <source>
        <dbReference type="ARBA" id="ARBA00022692"/>
    </source>
</evidence>
<dbReference type="InterPro" id="IPR050726">
    <property type="entry name" value="mGluR"/>
</dbReference>
<evidence type="ECO:0000256" key="6">
    <source>
        <dbReference type="SAM" id="MobiDB-lite"/>
    </source>
</evidence>
<dbReference type="PRINTS" id="PR01223">
    <property type="entry name" value="BRIDEOF7LESS"/>
</dbReference>
<dbReference type="OrthoDB" id="9880600at2759"/>
<feature type="transmembrane region" description="Helical" evidence="7">
    <location>
        <begin position="670"/>
        <end position="688"/>
    </location>
</feature>
<feature type="transmembrane region" description="Helical" evidence="7">
    <location>
        <begin position="473"/>
        <end position="495"/>
    </location>
</feature>
<name>A0A9Q0ND41_9DIPT</name>
<comment type="caution">
    <text evidence="9">The sequence shown here is derived from an EMBL/GenBank/DDBJ whole genome shotgun (WGS) entry which is preliminary data.</text>
</comment>
<dbReference type="AlphaFoldDB" id="A0A9Q0ND41"/>
<dbReference type="GO" id="GO:0004930">
    <property type="term" value="F:G protein-coupled receptor activity"/>
    <property type="evidence" value="ECO:0007669"/>
    <property type="project" value="InterPro"/>
</dbReference>
<feature type="transmembrane region" description="Helical" evidence="7">
    <location>
        <begin position="559"/>
        <end position="580"/>
    </location>
</feature>
<evidence type="ECO:0000313" key="10">
    <source>
        <dbReference type="Proteomes" id="UP001151699"/>
    </source>
</evidence>
<evidence type="ECO:0000256" key="1">
    <source>
        <dbReference type="ARBA" id="ARBA00004141"/>
    </source>
</evidence>
<evidence type="ECO:0000259" key="8">
    <source>
        <dbReference type="Pfam" id="PF00003"/>
    </source>
</evidence>
<comment type="subcellular location">
    <subcellularLocation>
        <location evidence="1">Membrane</location>
        <topology evidence="1">Multi-pass membrane protein</topology>
    </subcellularLocation>
</comment>
<feature type="compositionally biased region" description="Polar residues" evidence="6">
    <location>
        <begin position="734"/>
        <end position="746"/>
    </location>
</feature>
<protein>
    <submittedName>
        <fullName evidence="9">Protein bride of sevenless</fullName>
    </submittedName>
</protein>
<dbReference type="Pfam" id="PF00003">
    <property type="entry name" value="7tm_3"/>
    <property type="match status" value="1"/>
</dbReference>
<feature type="compositionally biased region" description="Polar residues" evidence="6">
    <location>
        <begin position="757"/>
        <end position="783"/>
    </location>
</feature>
<dbReference type="GO" id="GO:0005118">
    <property type="term" value="F:sevenless binding"/>
    <property type="evidence" value="ECO:0007669"/>
    <property type="project" value="InterPro"/>
</dbReference>
<keyword evidence="5" id="KW-0325">Glycoprotein</keyword>
<keyword evidence="10" id="KW-1185">Reference proteome</keyword>
<organism evidence="9 10">
    <name type="scientific">Pseudolycoriella hygida</name>
    <dbReference type="NCBI Taxonomy" id="35572"/>
    <lineage>
        <taxon>Eukaryota</taxon>
        <taxon>Metazoa</taxon>
        <taxon>Ecdysozoa</taxon>
        <taxon>Arthropoda</taxon>
        <taxon>Hexapoda</taxon>
        <taxon>Insecta</taxon>
        <taxon>Pterygota</taxon>
        <taxon>Neoptera</taxon>
        <taxon>Endopterygota</taxon>
        <taxon>Diptera</taxon>
        <taxon>Nematocera</taxon>
        <taxon>Sciaroidea</taxon>
        <taxon>Sciaridae</taxon>
        <taxon>Pseudolycoriella</taxon>
    </lineage>
</organism>
<dbReference type="EMBL" id="WJQU01000001">
    <property type="protein sequence ID" value="KAJ6648078.1"/>
    <property type="molecule type" value="Genomic_DNA"/>
</dbReference>
<keyword evidence="3 7" id="KW-1133">Transmembrane helix</keyword>